<feature type="region of interest" description="Disordered" evidence="1">
    <location>
        <begin position="253"/>
        <end position="291"/>
    </location>
</feature>
<evidence type="ECO:0000313" key="2">
    <source>
        <dbReference type="EMBL" id="CDO68643.1"/>
    </source>
</evidence>
<organism evidence="2 3">
    <name type="scientific">Pycnoporus cinnabarinus</name>
    <name type="common">Cinnabar-red polypore</name>
    <name type="synonym">Trametes cinnabarina</name>
    <dbReference type="NCBI Taxonomy" id="5643"/>
    <lineage>
        <taxon>Eukaryota</taxon>
        <taxon>Fungi</taxon>
        <taxon>Dikarya</taxon>
        <taxon>Basidiomycota</taxon>
        <taxon>Agaricomycotina</taxon>
        <taxon>Agaricomycetes</taxon>
        <taxon>Polyporales</taxon>
        <taxon>Polyporaceae</taxon>
        <taxon>Trametes</taxon>
    </lineage>
</organism>
<proteinExistence type="predicted"/>
<feature type="compositionally biased region" description="Low complexity" evidence="1">
    <location>
        <begin position="1"/>
        <end position="13"/>
    </location>
</feature>
<evidence type="ECO:0000256" key="1">
    <source>
        <dbReference type="SAM" id="MobiDB-lite"/>
    </source>
</evidence>
<dbReference type="OMA" id="DYRHFPV"/>
<dbReference type="OrthoDB" id="3021720at2759"/>
<evidence type="ECO:0000313" key="3">
    <source>
        <dbReference type="Proteomes" id="UP000029665"/>
    </source>
</evidence>
<protein>
    <submittedName>
        <fullName evidence="2">Uncharacterized protein</fullName>
    </submittedName>
</protein>
<sequence>MYDYPLSSSSSSTPPSPVRKHLHRRSQSPLPHLATLLPTGAHHKDHYSPSTRAADISRLLDPAYASTSSSSSMSATPPPHAQTRAYVDNNGDLHDPDYRDFPVLRQTSRAYPTGKRRRTSTGSANAVRSASHDRFPLGVHPTRPGWERGWDDGSDAEDVDDDAESQSHFSPFSSQTASTRRAASHGAFGFAPYHPPAYYYYSDAPHSSSPVGSLEEEQETTNALQLHESPFGEDDEAEEVIEDVRPRSTCLIRNASKPKKNASKVTREKVSVSEEAPSPSTSPFDENDIDVHASTPTCTHVLRQQWQAMTLRIRFTVFHAKRRLARRRRT</sequence>
<comment type="caution">
    <text evidence="2">The sequence shown here is derived from an EMBL/GenBank/DDBJ whole genome shotgun (WGS) entry which is preliminary data.</text>
</comment>
<dbReference type="Proteomes" id="UP000029665">
    <property type="component" value="Unassembled WGS sequence"/>
</dbReference>
<dbReference type="AlphaFoldDB" id="A0A060S8D7"/>
<reference evidence="2" key="1">
    <citation type="submission" date="2014-01" db="EMBL/GenBank/DDBJ databases">
        <title>The genome of the white-rot fungus Pycnoporus cinnabarinus: a basidiomycete model with a versatile arsenal for lignocellulosic biomass breakdown.</title>
        <authorList>
            <person name="Levasseur A."/>
            <person name="Lomascolo A."/>
            <person name="Ruiz-Duenas F.J."/>
            <person name="Uzan E."/>
            <person name="Piumi F."/>
            <person name="Kues U."/>
            <person name="Ram A.F.J."/>
            <person name="Murat C."/>
            <person name="Haon M."/>
            <person name="Benoit I."/>
            <person name="Arfi Y."/>
            <person name="Chevret D."/>
            <person name="Drula E."/>
            <person name="Kwon M.J."/>
            <person name="Gouret P."/>
            <person name="Lesage-Meessen L."/>
            <person name="Lombard V."/>
            <person name="Mariette J."/>
            <person name="Noirot C."/>
            <person name="Park J."/>
            <person name="Patyshakuliyeva A."/>
            <person name="Wieneger R.A.B."/>
            <person name="Wosten H.A.B."/>
            <person name="Martin F."/>
            <person name="Coutinho P.M."/>
            <person name="de Vries R."/>
            <person name="Martinez A.T."/>
            <person name="Klopp C."/>
            <person name="Pontarotti P."/>
            <person name="Henrissat B."/>
            <person name="Record E."/>
        </authorList>
    </citation>
    <scope>NUCLEOTIDE SEQUENCE [LARGE SCALE GENOMIC DNA]</scope>
    <source>
        <strain evidence="2">BRFM137</strain>
    </source>
</reference>
<gene>
    <name evidence="2" type="ORF">BN946_scf184996.g74</name>
</gene>
<feature type="compositionally biased region" description="Low complexity" evidence="1">
    <location>
        <begin position="62"/>
        <end position="75"/>
    </location>
</feature>
<feature type="compositionally biased region" description="Acidic residues" evidence="1">
    <location>
        <begin position="152"/>
        <end position="164"/>
    </location>
</feature>
<feature type="compositionally biased region" description="Basic and acidic residues" evidence="1">
    <location>
        <begin position="91"/>
        <end position="102"/>
    </location>
</feature>
<dbReference type="EMBL" id="CCBP010000021">
    <property type="protein sequence ID" value="CDO68643.1"/>
    <property type="molecule type" value="Genomic_DNA"/>
</dbReference>
<dbReference type="STRING" id="5643.A0A060S8D7"/>
<keyword evidence="3" id="KW-1185">Reference proteome</keyword>
<name>A0A060S8D7_PYCCI</name>
<feature type="region of interest" description="Disordered" evidence="1">
    <location>
        <begin position="1"/>
        <end position="178"/>
    </location>
</feature>
<accession>A0A060S8D7</accession>
<dbReference type="HOGENOM" id="CLU_064771_0_0_1"/>